<dbReference type="GO" id="GO:0006412">
    <property type="term" value="P:translation"/>
    <property type="evidence" value="ECO:0007669"/>
    <property type="project" value="UniProtKB-UniRule"/>
</dbReference>
<reference evidence="7 8" key="1">
    <citation type="journal article" date="2009" name="J. Bacteriol.">
        <title>Complete genome sequence of the anaerobic, protein-degrading hyperthermophilic crenarchaeon Desulfurococcus kamchatkensis.</title>
        <authorList>
            <person name="Ravin N.V."/>
            <person name="Mardanov A.V."/>
            <person name="Beletsky A.V."/>
            <person name="Kublanov I.V."/>
            <person name="Kolganova T.V."/>
            <person name="Lebedinsky A.V."/>
            <person name="Chernyh N.A."/>
            <person name="Bonch-Osmolovskaya E.A."/>
            <person name="Skryabin K.G."/>
        </authorList>
    </citation>
    <scope>NUCLEOTIDE SEQUENCE [LARGE SCALE GENOMIC DNA]</scope>
    <source>
        <strain evidence="8">DSM 18924 / JCM 16383 / VKM B-2413 / 1221n</strain>
    </source>
</reference>
<dbReference type="GO" id="GO:0022627">
    <property type="term" value="C:cytosolic small ribosomal subunit"/>
    <property type="evidence" value="ECO:0007669"/>
    <property type="project" value="UniProtKB-UniRule"/>
</dbReference>
<dbReference type="NCBIfam" id="NF006345">
    <property type="entry name" value="PRK08572.1"/>
    <property type="match status" value="1"/>
</dbReference>
<dbReference type="CDD" id="cd00364">
    <property type="entry name" value="Ribosomal_uS17"/>
    <property type="match status" value="1"/>
</dbReference>
<dbReference type="EMBL" id="CP001140">
    <property type="protein sequence ID" value="ACL11492.1"/>
    <property type="molecule type" value="Genomic_DNA"/>
</dbReference>
<dbReference type="InterPro" id="IPR028333">
    <property type="entry name" value="Ribosomal_uS17_arc/euk"/>
</dbReference>
<dbReference type="eggNOG" id="arCOG04096">
    <property type="taxonomic scope" value="Archaea"/>
</dbReference>
<gene>
    <name evidence="6" type="primary">rps17</name>
    <name evidence="7" type="ordered locus">DKAM_1166</name>
</gene>
<organism evidence="7 8">
    <name type="scientific">Desulfurococcus amylolyticus (strain DSM 18924 / JCM 16383 / VKM B-2413 / 1221n)</name>
    <name type="common">Desulfurococcus kamchatkensis</name>
    <dbReference type="NCBI Taxonomy" id="490899"/>
    <lineage>
        <taxon>Archaea</taxon>
        <taxon>Thermoproteota</taxon>
        <taxon>Thermoprotei</taxon>
        <taxon>Desulfurococcales</taxon>
        <taxon>Desulfurococcaceae</taxon>
        <taxon>Desulfurococcus</taxon>
    </lineage>
</organism>
<evidence type="ECO:0000256" key="1">
    <source>
        <dbReference type="ARBA" id="ARBA00010254"/>
    </source>
</evidence>
<evidence type="ECO:0000313" key="7">
    <source>
        <dbReference type="EMBL" id="ACL11492.1"/>
    </source>
</evidence>
<dbReference type="PRINTS" id="PR00973">
    <property type="entry name" value="RIBOSOMALS17"/>
</dbReference>
<accession>B8D5W1</accession>
<evidence type="ECO:0000256" key="2">
    <source>
        <dbReference type="ARBA" id="ARBA00022730"/>
    </source>
</evidence>
<dbReference type="PANTHER" id="PTHR10744">
    <property type="entry name" value="40S RIBOSOMAL PROTEIN S11 FAMILY MEMBER"/>
    <property type="match status" value="1"/>
</dbReference>
<dbReference type="SUPFAM" id="SSF50249">
    <property type="entry name" value="Nucleic acid-binding proteins"/>
    <property type="match status" value="1"/>
</dbReference>
<dbReference type="InterPro" id="IPR012340">
    <property type="entry name" value="NA-bd_OB-fold"/>
</dbReference>
<dbReference type="KEGG" id="dka:DKAM_1166"/>
<dbReference type="GO" id="GO:0019843">
    <property type="term" value="F:rRNA binding"/>
    <property type="evidence" value="ECO:0007669"/>
    <property type="project" value="UniProtKB-UniRule"/>
</dbReference>
<comment type="function">
    <text evidence="6">One of the primary rRNA binding proteins, it binds specifically to the 5'-end of 16S ribosomal RNA.</text>
</comment>
<dbReference type="Pfam" id="PF00366">
    <property type="entry name" value="Ribosomal_S17"/>
    <property type="match status" value="1"/>
</dbReference>
<keyword evidence="5 6" id="KW-0687">Ribonucleoprotein</keyword>
<sequence length="116" mass="13162">MSQSRVNNIGVTGINPPEKICNDPKCPWHGRLKVRGVILTGVVAKKKMQRTVVVRHEYLHYVKKYMRYEKRHRNIHAHLPPCIDVKEGDTVVIGETRPLAKTVAFVVLGVIKRGGE</sequence>
<evidence type="ECO:0000256" key="6">
    <source>
        <dbReference type="HAMAP-Rule" id="MF_01345"/>
    </source>
</evidence>
<dbReference type="PANTHER" id="PTHR10744:SF9">
    <property type="entry name" value="40S RIBOSOMAL PROTEIN S11-RELATED"/>
    <property type="match status" value="1"/>
</dbReference>
<comment type="subunit">
    <text evidence="6">Part of the 30S ribosomal subunit.</text>
</comment>
<dbReference type="InterPro" id="IPR019978">
    <property type="entry name" value="Ribosomal_uS17_archaeal"/>
</dbReference>
<dbReference type="Proteomes" id="UP000006903">
    <property type="component" value="Chromosome"/>
</dbReference>
<dbReference type="GeneID" id="7171252"/>
<dbReference type="Gene3D" id="2.40.50.1000">
    <property type="match status" value="1"/>
</dbReference>
<evidence type="ECO:0000256" key="4">
    <source>
        <dbReference type="ARBA" id="ARBA00022980"/>
    </source>
</evidence>
<dbReference type="HAMAP" id="MF_01345_A">
    <property type="entry name" value="Ribosomal_uS17_A"/>
    <property type="match status" value="1"/>
</dbReference>
<keyword evidence="4 6" id="KW-0689">Ribosomal protein</keyword>
<dbReference type="NCBIfam" id="TIGR03630">
    <property type="entry name" value="uS17_arch"/>
    <property type="match status" value="1"/>
</dbReference>
<evidence type="ECO:0000256" key="5">
    <source>
        <dbReference type="ARBA" id="ARBA00023274"/>
    </source>
</evidence>
<keyword evidence="3 6" id="KW-0694">RNA-binding</keyword>
<dbReference type="STRING" id="490899.DKAM_1166"/>
<dbReference type="HOGENOM" id="CLU_073626_0_3_2"/>
<dbReference type="RefSeq" id="WP_012608833.1">
    <property type="nucleotide sequence ID" value="NC_011766.1"/>
</dbReference>
<comment type="similarity">
    <text evidence="1 6">Belongs to the universal ribosomal protein uS17 family.</text>
</comment>
<proteinExistence type="inferred from homology"/>
<keyword evidence="2 6" id="KW-0699">rRNA-binding</keyword>
<name>B8D5W1_DESA1</name>
<dbReference type="InterPro" id="IPR000266">
    <property type="entry name" value="Ribosomal_uS17"/>
</dbReference>
<protein>
    <recommendedName>
        <fullName evidence="6">Small ribosomal subunit protein uS17</fullName>
    </recommendedName>
</protein>
<evidence type="ECO:0000256" key="3">
    <source>
        <dbReference type="ARBA" id="ARBA00022884"/>
    </source>
</evidence>
<dbReference type="GO" id="GO:0003735">
    <property type="term" value="F:structural constituent of ribosome"/>
    <property type="evidence" value="ECO:0007669"/>
    <property type="project" value="UniProtKB-UniRule"/>
</dbReference>
<evidence type="ECO:0000313" key="8">
    <source>
        <dbReference type="Proteomes" id="UP000006903"/>
    </source>
</evidence>
<dbReference type="AlphaFoldDB" id="B8D5W1"/>